<feature type="binding site" evidence="17">
    <location>
        <position position="283"/>
    </location>
    <ligand>
        <name>GTP</name>
        <dbReference type="ChEBI" id="CHEBI:37565"/>
    </ligand>
</feature>
<dbReference type="Gene3D" id="3.40.50.10990">
    <property type="entry name" value="GTP cyclohydrolase II"/>
    <property type="match status" value="1"/>
</dbReference>
<feature type="binding site" evidence="17">
    <location>
        <begin position="38"/>
        <end position="39"/>
    </location>
    <ligand>
        <name>D-ribulose 5-phosphate</name>
        <dbReference type="ChEBI" id="CHEBI:58121"/>
    </ligand>
</feature>
<dbReference type="Proteomes" id="UP001595843">
    <property type="component" value="Unassembled WGS sequence"/>
</dbReference>
<dbReference type="InterPro" id="IPR017945">
    <property type="entry name" value="DHBP_synth_RibB-like_a/b_dom"/>
</dbReference>
<feature type="binding site" evidence="17">
    <location>
        <begin position="150"/>
        <end position="154"/>
    </location>
    <ligand>
        <name>D-ribulose 5-phosphate</name>
        <dbReference type="ChEBI" id="CHEBI:58121"/>
    </ligand>
</feature>
<evidence type="ECO:0000256" key="11">
    <source>
        <dbReference type="ARBA" id="ARBA00022842"/>
    </source>
</evidence>
<comment type="pathway">
    <text evidence="4 17">Cofactor biosynthesis; riboflavin biosynthesis; 2-hydroxy-3-oxobutyl phosphate from D-ribulose 5-phosphate: step 1/1.</text>
</comment>
<evidence type="ECO:0000256" key="14">
    <source>
        <dbReference type="ARBA" id="ARBA00023239"/>
    </source>
</evidence>
<keyword evidence="11 17" id="KW-0460">Magnesium</keyword>
<keyword evidence="12 17" id="KW-0342">GTP-binding</keyword>
<dbReference type="InterPro" id="IPR000926">
    <property type="entry name" value="RibA"/>
</dbReference>
<feature type="binding site" evidence="17">
    <location>
        <begin position="262"/>
        <end position="266"/>
    </location>
    <ligand>
        <name>GTP</name>
        <dbReference type="ChEBI" id="CHEBI:37565"/>
    </ligand>
</feature>
<dbReference type="PIRSF" id="PIRSF001259">
    <property type="entry name" value="RibA"/>
    <property type="match status" value="1"/>
</dbReference>
<feature type="region of interest" description="GTP cyclohydrolase II" evidence="17">
    <location>
        <begin position="212"/>
        <end position="409"/>
    </location>
</feature>
<reference evidence="20" key="1">
    <citation type="journal article" date="2019" name="Int. J. Syst. Evol. Microbiol.">
        <title>The Global Catalogue of Microorganisms (GCM) 10K type strain sequencing project: providing services to taxonomists for standard genome sequencing and annotation.</title>
        <authorList>
            <consortium name="The Broad Institute Genomics Platform"/>
            <consortium name="The Broad Institute Genome Sequencing Center for Infectious Disease"/>
            <person name="Wu L."/>
            <person name="Ma J."/>
        </authorList>
    </citation>
    <scope>NUCLEOTIDE SEQUENCE [LARGE SCALE GENOMIC DNA]</scope>
    <source>
        <strain evidence="20">IBRC-M 10813</strain>
    </source>
</reference>
<comment type="catalytic activity">
    <reaction evidence="16 17">
        <text>GTP + 4 H2O = 2,5-diamino-6-hydroxy-4-(5-phosphoribosylamino)-pyrimidine + formate + 2 phosphate + 3 H(+)</text>
        <dbReference type="Rhea" id="RHEA:23704"/>
        <dbReference type="ChEBI" id="CHEBI:15377"/>
        <dbReference type="ChEBI" id="CHEBI:15378"/>
        <dbReference type="ChEBI" id="CHEBI:15740"/>
        <dbReference type="ChEBI" id="CHEBI:37565"/>
        <dbReference type="ChEBI" id="CHEBI:43474"/>
        <dbReference type="ChEBI" id="CHEBI:58614"/>
        <dbReference type="EC" id="3.5.4.25"/>
    </reaction>
</comment>
<dbReference type="InterPro" id="IPR036144">
    <property type="entry name" value="RibA-like_sf"/>
</dbReference>
<dbReference type="SUPFAM" id="SSF142695">
    <property type="entry name" value="RibA-like"/>
    <property type="match status" value="1"/>
</dbReference>
<evidence type="ECO:0000256" key="4">
    <source>
        <dbReference type="ARBA" id="ARBA00004904"/>
    </source>
</evidence>
<evidence type="ECO:0000259" key="18">
    <source>
        <dbReference type="Pfam" id="PF00925"/>
    </source>
</evidence>
<evidence type="ECO:0000256" key="12">
    <source>
        <dbReference type="ARBA" id="ARBA00023134"/>
    </source>
</evidence>
<comment type="function">
    <text evidence="17">Catalyzes the conversion of GTP to 2,5-diamino-6-ribosylamino-4(3H)-pyrimidinone 5'-phosphate (DARP), formate and pyrophosphate.</text>
</comment>
<dbReference type="NCBIfam" id="NF006803">
    <property type="entry name" value="PRK09311.1"/>
    <property type="match status" value="1"/>
</dbReference>
<accession>A0ABV8JLC6</accession>
<feature type="binding site" evidence="17">
    <location>
        <position position="43"/>
    </location>
    <ligand>
        <name>D-ribulose 5-phosphate</name>
        <dbReference type="ChEBI" id="CHEBI:58121"/>
    </ligand>
</feature>
<protein>
    <recommendedName>
        <fullName evidence="17">Riboflavin biosynthesis protein RibBA</fullName>
    </recommendedName>
    <domain>
        <recommendedName>
            <fullName evidence="17">3,4-dihydroxy-2-butanone 4-phosphate synthase</fullName>
            <shortName evidence="17">DHBP synthase</shortName>
            <ecNumber evidence="17">4.1.99.12</ecNumber>
        </recommendedName>
    </domain>
    <domain>
        <recommendedName>
            <fullName evidence="17">GTP cyclohydrolase-2</fullName>
            <ecNumber evidence="17">3.5.4.25</ecNumber>
        </recommendedName>
        <alternativeName>
            <fullName evidence="17">GTP cyclohydrolase II</fullName>
        </alternativeName>
    </domain>
</protein>
<dbReference type="RefSeq" id="WP_380705970.1">
    <property type="nucleotide sequence ID" value="NZ_JBHSAP010000018.1"/>
</dbReference>
<feature type="binding site" evidence="17">
    <location>
        <position position="39"/>
    </location>
    <ligand>
        <name>Mg(2+)</name>
        <dbReference type="ChEBI" id="CHEBI:18420"/>
        <label>1</label>
    </ligand>
</feature>
<evidence type="ECO:0000256" key="5">
    <source>
        <dbReference type="ARBA" id="ARBA00005520"/>
    </source>
</evidence>
<keyword evidence="8 17" id="KW-0547">Nucleotide-binding</keyword>
<keyword evidence="6 17" id="KW-0686">Riboflavin biosynthesis</keyword>
<feature type="binding site" evidence="17">
    <location>
        <position position="280"/>
    </location>
    <ligand>
        <name>Zn(2+)</name>
        <dbReference type="ChEBI" id="CHEBI:29105"/>
        <note>catalytic</note>
    </ligand>
</feature>
<dbReference type="Pfam" id="PF00925">
    <property type="entry name" value="GTP_cyclohydro2"/>
    <property type="match status" value="1"/>
</dbReference>
<proteinExistence type="inferred from homology"/>
<dbReference type="HAMAP" id="MF_00179">
    <property type="entry name" value="RibA"/>
    <property type="match status" value="1"/>
</dbReference>
<dbReference type="NCBIfam" id="TIGR00506">
    <property type="entry name" value="ribB"/>
    <property type="match status" value="1"/>
</dbReference>
<evidence type="ECO:0000313" key="20">
    <source>
        <dbReference type="Proteomes" id="UP001595843"/>
    </source>
</evidence>
<keyword evidence="7 17" id="KW-0479">Metal-binding</keyword>
<name>A0ABV8JLC6_9BACL</name>
<dbReference type="PANTHER" id="PTHR21327:SF18">
    <property type="entry name" value="3,4-DIHYDROXY-2-BUTANONE 4-PHOSPHATE SYNTHASE"/>
    <property type="match status" value="1"/>
</dbReference>
<keyword evidence="13 17" id="KW-0464">Manganese</keyword>
<dbReference type="Gene3D" id="3.90.870.10">
    <property type="entry name" value="DHBP synthase"/>
    <property type="match status" value="1"/>
</dbReference>
<feature type="binding site" evidence="17">
    <location>
        <position position="174"/>
    </location>
    <ligand>
        <name>D-ribulose 5-phosphate</name>
        <dbReference type="ChEBI" id="CHEBI:58121"/>
    </ligand>
</feature>
<feature type="region of interest" description="DHBP synthase" evidence="17">
    <location>
        <begin position="1"/>
        <end position="211"/>
    </location>
</feature>
<keyword evidence="14 17" id="KW-0456">Lyase</keyword>
<evidence type="ECO:0000256" key="13">
    <source>
        <dbReference type="ARBA" id="ARBA00023211"/>
    </source>
</evidence>
<keyword evidence="20" id="KW-1185">Reference proteome</keyword>
<comment type="pathway">
    <text evidence="3 17">Cofactor biosynthesis; riboflavin biosynthesis; 5-amino-6-(D-ribitylamino)uracil from GTP: step 1/4.</text>
</comment>
<comment type="catalytic activity">
    <reaction evidence="1 17">
        <text>D-ribulose 5-phosphate = (2S)-2-hydroxy-3-oxobutyl phosphate + formate + H(+)</text>
        <dbReference type="Rhea" id="RHEA:18457"/>
        <dbReference type="ChEBI" id="CHEBI:15378"/>
        <dbReference type="ChEBI" id="CHEBI:15740"/>
        <dbReference type="ChEBI" id="CHEBI:58121"/>
        <dbReference type="ChEBI" id="CHEBI:58830"/>
        <dbReference type="EC" id="4.1.99.12"/>
    </reaction>
</comment>
<comment type="similarity">
    <text evidence="17">In the C-terminal section; belongs to the GTP cyclohydrolase II family.</text>
</comment>
<comment type="cofactor">
    <cofactor evidence="17">
        <name>Mg(2+)</name>
        <dbReference type="ChEBI" id="CHEBI:18420"/>
    </cofactor>
    <cofactor evidence="17">
        <name>Mn(2+)</name>
        <dbReference type="ChEBI" id="CHEBI:29035"/>
    </cofactor>
    <text evidence="17">Binds 2 divalent metal cations per subunit. Magnesium or manganese.</text>
</comment>
<organism evidence="19 20">
    <name type="scientific">Salinithrix halophila</name>
    <dbReference type="NCBI Taxonomy" id="1485204"/>
    <lineage>
        <taxon>Bacteria</taxon>
        <taxon>Bacillati</taxon>
        <taxon>Bacillota</taxon>
        <taxon>Bacilli</taxon>
        <taxon>Bacillales</taxon>
        <taxon>Thermoactinomycetaceae</taxon>
        <taxon>Salinithrix</taxon>
    </lineage>
</organism>
<dbReference type="NCBIfam" id="TIGR00505">
    <property type="entry name" value="ribA"/>
    <property type="match status" value="1"/>
</dbReference>
<evidence type="ECO:0000256" key="9">
    <source>
        <dbReference type="ARBA" id="ARBA00022801"/>
    </source>
</evidence>
<dbReference type="InterPro" id="IPR032677">
    <property type="entry name" value="GTP_cyclohydro_II"/>
</dbReference>
<keyword evidence="10 17" id="KW-0862">Zinc</keyword>
<evidence type="ECO:0000256" key="17">
    <source>
        <dbReference type="HAMAP-Rule" id="MF_01283"/>
    </source>
</evidence>
<feature type="binding site" evidence="17">
    <location>
        <position position="153"/>
    </location>
    <ligand>
        <name>Mg(2+)</name>
        <dbReference type="ChEBI" id="CHEBI:18420"/>
        <label>2</label>
    </ligand>
</feature>
<feature type="binding site" evidence="17">
    <location>
        <position position="267"/>
    </location>
    <ligand>
        <name>Zn(2+)</name>
        <dbReference type="ChEBI" id="CHEBI:29105"/>
        <note>catalytic</note>
    </ligand>
</feature>
<evidence type="ECO:0000256" key="7">
    <source>
        <dbReference type="ARBA" id="ARBA00022723"/>
    </source>
</evidence>
<feature type="binding site" evidence="17">
    <location>
        <position position="327"/>
    </location>
    <ligand>
        <name>GTP</name>
        <dbReference type="ChEBI" id="CHEBI:37565"/>
    </ligand>
</feature>
<feature type="active site" description="Nucleophile; for GTP cyclohydrolase activity" evidence="17">
    <location>
        <position position="341"/>
    </location>
</feature>
<dbReference type="InterPro" id="IPR016299">
    <property type="entry name" value="Riboflavin_synth_RibBA"/>
</dbReference>
<dbReference type="Pfam" id="PF00926">
    <property type="entry name" value="DHBP_synthase"/>
    <property type="match status" value="1"/>
</dbReference>
<dbReference type="GO" id="GO:0003935">
    <property type="term" value="F:GTP cyclohydrolase II activity"/>
    <property type="evidence" value="ECO:0007669"/>
    <property type="project" value="UniProtKB-EC"/>
</dbReference>
<evidence type="ECO:0000256" key="3">
    <source>
        <dbReference type="ARBA" id="ARBA00004853"/>
    </source>
</evidence>
<feature type="binding site" evidence="17">
    <location>
        <position position="367"/>
    </location>
    <ligand>
        <name>GTP</name>
        <dbReference type="ChEBI" id="CHEBI:37565"/>
    </ligand>
</feature>
<feature type="binding site" evidence="17">
    <location>
        <position position="362"/>
    </location>
    <ligand>
        <name>GTP</name>
        <dbReference type="ChEBI" id="CHEBI:37565"/>
    </ligand>
</feature>
<comment type="function">
    <text evidence="2 17">Catalyzes the conversion of D-ribulose 5-phosphate to formate and 3,4-dihydroxy-2-butanone 4-phosphate.</text>
</comment>
<dbReference type="EC" id="3.5.4.25" evidence="17"/>
<evidence type="ECO:0000256" key="2">
    <source>
        <dbReference type="ARBA" id="ARBA00002284"/>
    </source>
</evidence>
<feature type="active site" description="Proton acceptor; for GTP cyclohydrolase activity" evidence="17">
    <location>
        <position position="339"/>
    </location>
</feature>
<dbReference type="InterPro" id="IPR000422">
    <property type="entry name" value="DHBP_synthase_RibB"/>
</dbReference>
<evidence type="ECO:0000256" key="6">
    <source>
        <dbReference type="ARBA" id="ARBA00022619"/>
    </source>
</evidence>
<dbReference type="GO" id="GO:0008686">
    <property type="term" value="F:3,4-dihydroxy-2-butanone-4-phosphate synthase activity"/>
    <property type="evidence" value="ECO:0007669"/>
    <property type="project" value="UniProtKB-EC"/>
</dbReference>
<comment type="caution">
    <text evidence="19">The sequence shown here is derived from an EMBL/GenBank/DDBJ whole genome shotgun (WGS) entry which is preliminary data.</text>
</comment>
<feature type="binding site" evidence="17">
    <location>
        <position position="39"/>
    </location>
    <ligand>
        <name>Mg(2+)</name>
        <dbReference type="ChEBI" id="CHEBI:18420"/>
        <label>2</label>
    </ligand>
</feature>
<feature type="binding site" evidence="17">
    <location>
        <position position="278"/>
    </location>
    <ligand>
        <name>Zn(2+)</name>
        <dbReference type="ChEBI" id="CHEBI:29105"/>
        <note>catalytic</note>
    </ligand>
</feature>
<comment type="similarity">
    <text evidence="5 17">In the N-terminal section; belongs to the DHBP synthase family.</text>
</comment>
<sequence length="409" mass="45221">MGSKNKGGDSVRGFDPIEEAIYELMQGHIVIVVDDEDRENEGDFVALAEKAGPEVINFMITHGRGLVCAPITEERAAELDLPPMVNRNTDSHGTAFTVSVDHISGTTGISAFERSTTVRALIDQETRPGDFRRPGHIFPLIAKKGGVLRRAGHTEAGVDLARMCGAYPAAVICEVIKEDGSMARVPDLMELAEKHGLKIITIQDLIQYRNRKDKLVERVVDTRLPTEFGEFTAVGYQNEVDGKEHIALVKGDIHPEKPVMVRVHSECLTGDVFGSHRCDCGPQLHAALSQIEAEGTGILLYMRQEGRGIGLINKLKAYKLQEKGLDTVEANLELGFRPDLREYGIGAQILKDLGVRKMRLLTNNPRKITGLKGYDLEVTEVLPIQMPSVPDNENYLRTKKSKLGHMLHF</sequence>
<evidence type="ECO:0000256" key="10">
    <source>
        <dbReference type="ARBA" id="ARBA00022833"/>
    </source>
</evidence>
<evidence type="ECO:0000256" key="8">
    <source>
        <dbReference type="ARBA" id="ARBA00022741"/>
    </source>
</evidence>
<dbReference type="NCBIfam" id="NF001591">
    <property type="entry name" value="PRK00393.1"/>
    <property type="match status" value="1"/>
</dbReference>
<dbReference type="EC" id="4.1.99.12" evidence="17"/>
<feature type="site" description="Essential for DHBP synthase activity" evidence="17">
    <location>
        <position position="136"/>
    </location>
</feature>
<evidence type="ECO:0000256" key="15">
    <source>
        <dbReference type="ARBA" id="ARBA00023268"/>
    </source>
</evidence>
<dbReference type="HAMAP" id="MF_01283">
    <property type="entry name" value="RibBA"/>
    <property type="match status" value="1"/>
</dbReference>
<keyword evidence="9 17" id="KW-0378">Hydrolase</keyword>
<feature type="site" description="Essential for DHBP synthase activity" evidence="17">
    <location>
        <position position="174"/>
    </location>
</feature>
<feature type="binding site" evidence="17">
    <location>
        <begin position="305"/>
        <end position="307"/>
    </location>
    <ligand>
        <name>GTP</name>
        <dbReference type="ChEBI" id="CHEBI:37565"/>
    </ligand>
</feature>
<dbReference type="PANTHER" id="PTHR21327">
    <property type="entry name" value="GTP CYCLOHYDROLASE II-RELATED"/>
    <property type="match status" value="1"/>
</dbReference>
<keyword evidence="15 17" id="KW-0511">Multifunctional enzyme</keyword>
<dbReference type="SUPFAM" id="SSF55821">
    <property type="entry name" value="YrdC/RibB"/>
    <property type="match status" value="1"/>
</dbReference>
<gene>
    <name evidence="17" type="primary">ribBA</name>
    <name evidence="19" type="ORF">ACFOUO_15200</name>
</gene>
<evidence type="ECO:0000256" key="1">
    <source>
        <dbReference type="ARBA" id="ARBA00000141"/>
    </source>
</evidence>
<feature type="domain" description="GTP cyclohydrolase II" evidence="18">
    <location>
        <begin position="217"/>
        <end position="383"/>
    </location>
</feature>
<comment type="cofactor">
    <cofactor evidence="17">
        <name>Zn(2+)</name>
        <dbReference type="ChEBI" id="CHEBI:29105"/>
    </cofactor>
    <text evidence="17">Binds 1 zinc ion per subunit.</text>
</comment>
<evidence type="ECO:0000313" key="19">
    <source>
        <dbReference type="EMBL" id="MFC4078144.1"/>
    </source>
</evidence>
<dbReference type="EMBL" id="JBHSAP010000018">
    <property type="protein sequence ID" value="MFC4078144.1"/>
    <property type="molecule type" value="Genomic_DNA"/>
</dbReference>
<dbReference type="CDD" id="cd00641">
    <property type="entry name" value="GTP_cyclohydro2"/>
    <property type="match status" value="1"/>
</dbReference>
<dbReference type="HAMAP" id="MF_00180">
    <property type="entry name" value="RibB"/>
    <property type="match status" value="1"/>
</dbReference>
<evidence type="ECO:0000256" key="16">
    <source>
        <dbReference type="ARBA" id="ARBA00049295"/>
    </source>
</evidence>